<feature type="compositionally biased region" description="Polar residues" evidence="8">
    <location>
        <begin position="93"/>
        <end position="102"/>
    </location>
</feature>
<dbReference type="CDD" id="cd00067">
    <property type="entry name" value="GAL4"/>
    <property type="match status" value="1"/>
</dbReference>
<feature type="region of interest" description="Disordered" evidence="8">
    <location>
        <begin position="1061"/>
        <end position="1138"/>
    </location>
</feature>
<feature type="compositionally biased region" description="Polar residues" evidence="8">
    <location>
        <begin position="1109"/>
        <end position="1134"/>
    </location>
</feature>
<keyword evidence="4" id="KW-0805">Transcription regulation</keyword>
<keyword evidence="7" id="KW-0539">Nucleus</keyword>
<dbReference type="PROSITE" id="PS50048">
    <property type="entry name" value="ZN2_CY6_FUNGAL_2"/>
    <property type="match status" value="1"/>
</dbReference>
<dbReference type="PANTHER" id="PTHR47782:SF12">
    <property type="entry name" value="ZN(II)2CYS6 TRANSCRIPTION FACTOR (EUROFUNG)"/>
    <property type="match status" value="1"/>
</dbReference>
<dbReference type="InterPro" id="IPR052202">
    <property type="entry name" value="Yeast_MetPath_Reg"/>
</dbReference>
<dbReference type="GO" id="GO:0006351">
    <property type="term" value="P:DNA-templated transcription"/>
    <property type="evidence" value="ECO:0007669"/>
    <property type="project" value="InterPro"/>
</dbReference>
<keyword evidence="6" id="KW-0804">Transcription</keyword>
<feature type="compositionally biased region" description="Basic and acidic residues" evidence="8">
    <location>
        <begin position="1252"/>
        <end position="1270"/>
    </location>
</feature>
<evidence type="ECO:0000256" key="2">
    <source>
        <dbReference type="ARBA" id="ARBA00022723"/>
    </source>
</evidence>
<evidence type="ECO:0000259" key="9">
    <source>
        <dbReference type="PROSITE" id="PS50048"/>
    </source>
</evidence>
<sequence length="1270" mass="142404">MLRHSHPIPPLNPNYATPVFTSTKRKRAANACRRCRTRKQRCDGLSIPCKNCSKAGAECTFPEDASGEHLLREHIAMLESRIGDLTAALQTVTSHSPSLRNDSQSHKQSGETTSLSSFEYPPVDPISKSIISELEPGSMDQSRPKRDESVQEDDLVNGIGFLSLTSGAEPLYVGGSSGASWGRIFSSVLRRSTGRSKLSSRSLIPPQSLPAPVAPIERPTSQSRSSSSSFTSTSSSRSRFSSSPTRIPLHIRPKFVFPLLPTSKAVSNDILVTVYSIIQSRYSFMNFTALEIWHDQREALCGPQEVQGNGERTAAFFLWLTYALGVRVWEGRGKTAEGLASHEHYFQAALQYFDHVQSNITTIQALLFLAMYSFRSEKGLSAWHLSGLAMRTAVELGLHRKTPENKLLDPFMEETRKRVWWSVYCLERTMALQLGRPIAIQDTDIDIELPLDIDCRVTNGDQIRERALAISKALAESNTTLETNPYPLGITSMSSSLHHIRLRKLLTKVKETVYHHQREKSGPHAEDVRRRENLDRLSKELDTWRRTSPRWVNTDAEYGSARATEAFRASPPPDDFSRKESSGFDEGIRGDGRTPAYVYEWFDLQWAIQLLLIPYALTASPGDPYLHQAVIAAMHSCELQKKRVEKGSLAPLSIYTLHKVFMAGIFLLWALDKDPDVFLMLQSYPESHLFFPKPNDHHPISKPTQVSESCPDRHADPIASCSQVLSVYAEHYPEVKAYAECFDQLVIDRKAIWNKYNSCGTSPLNTQDSRGYPGPVAPEFPDKLSYRGDPLMHDMALRQPAFMAPTPMDVFLQGPNYSTRGGQEIDGFNLNLTRILEQSHGLEAIRPGAVKSFESFKLDLSDPLIANIGNYGELDLVQYERPLDHRAMAPALSPREDFFSCSGLQPPQSFYCSQTTPMNAPKDRREMYTDYDFNPLQLDGPNSQANDQERPHFSIVWPTSTPHEQVLPSQNIEMQASTHQTDGESLHCQFSSSDAAGNMTGSVSQPYQFDSSLRDSTSSSLELDRTEISNFPYTSTSTGQYENVNYQYPVSWEHHVHGISMDQKNATPPNFPSTSPTMNPSRTEFSPPGCSTLGNAYQGTKSHSDPDRPTNNCHPSTSSNYVLQPPNSSSTNGSIEEERTKVRRIIIEEHDNHHHSNSEVGVRQEGYNEMIERSDSVPLPDATHTNALSMPLNTVFTVNQSSLHPFLGGMGDSQFWAALQAVAAGVNNNNNNNNNNDHQHHQHHQHQHQHHQHQEKEEDDHDHDLVDQRS</sequence>
<dbReference type="CDD" id="cd12148">
    <property type="entry name" value="fungal_TF_MHR"/>
    <property type="match status" value="1"/>
</dbReference>
<dbReference type="InterPro" id="IPR036864">
    <property type="entry name" value="Zn2-C6_fun-type_DNA-bd_sf"/>
</dbReference>
<keyword evidence="3" id="KW-0862">Zinc</keyword>
<feature type="region of interest" description="Disordered" evidence="8">
    <location>
        <begin position="93"/>
        <end position="122"/>
    </location>
</feature>
<dbReference type="EMBL" id="MU167211">
    <property type="protein sequence ID" value="KAG0151788.1"/>
    <property type="molecule type" value="Genomic_DNA"/>
</dbReference>
<evidence type="ECO:0000256" key="5">
    <source>
        <dbReference type="ARBA" id="ARBA00023125"/>
    </source>
</evidence>
<gene>
    <name evidence="10" type="ORF">CROQUDRAFT_667781</name>
</gene>
<feature type="region of interest" description="Disordered" evidence="8">
    <location>
        <begin position="564"/>
        <end position="585"/>
    </location>
</feature>
<evidence type="ECO:0000256" key="8">
    <source>
        <dbReference type="SAM" id="MobiDB-lite"/>
    </source>
</evidence>
<evidence type="ECO:0000256" key="7">
    <source>
        <dbReference type="ARBA" id="ARBA00023242"/>
    </source>
</evidence>
<evidence type="ECO:0000256" key="1">
    <source>
        <dbReference type="ARBA" id="ARBA00004123"/>
    </source>
</evidence>
<reference evidence="10" key="1">
    <citation type="submission" date="2013-11" db="EMBL/GenBank/DDBJ databases">
        <title>Genome sequence of the fusiform rust pathogen reveals effectors for host alternation and coevolution with pine.</title>
        <authorList>
            <consortium name="DOE Joint Genome Institute"/>
            <person name="Smith K."/>
            <person name="Pendleton A."/>
            <person name="Kubisiak T."/>
            <person name="Anderson C."/>
            <person name="Salamov A."/>
            <person name="Aerts A."/>
            <person name="Riley R."/>
            <person name="Clum A."/>
            <person name="Lindquist E."/>
            <person name="Ence D."/>
            <person name="Campbell M."/>
            <person name="Kronenberg Z."/>
            <person name="Feau N."/>
            <person name="Dhillon B."/>
            <person name="Hamelin R."/>
            <person name="Burleigh J."/>
            <person name="Smith J."/>
            <person name="Yandell M."/>
            <person name="Nelson C."/>
            <person name="Grigoriev I."/>
            <person name="Davis J."/>
        </authorList>
    </citation>
    <scope>NUCLEOTIDE SEQUENCE</scope>
    <source>
        <strain evidence="10">G11</strain>
    </source>
</reference>
<evidence type="ECO:0000313" key="11">
    <source>
        <dbReference type="Proteomes" id="UP000886653"/>
    </source>
</evidence>
<dbReference type="InterPro" id="IPR001138">
    <property type="entry name" value="Zn2Cys6_DnaBD"/>
</dbReference>
<evidence type="ECO:0000256" key="4">
    <source>
        <dbReference type="ARBA" id="ARBA00023015"/>
    </source>
</evidence>
<dbReference type="Proteomes" id="UP000886653">
    <property type="component" value="Unassembled WGS sequence"/>
</dbReference>
<feature type="compositionally biased region" description="Low complexity" evidence="8">
    <location>
        <begin position="1227"/>
        <end position="1236"/>
    </location>
</feature>
<protein>
    <recommendedName>
        <fullName evidence="9">Zn(2)-C6 fungal-type domain-containing protein</fullName>
    </recommendedName>
</protein>
<feature type="domain" description="Zn(2)-C6 fungal-type" evidence="9">
    <location>
        <begin position="31"/>
        <end position="61"/>
    </location>
</feature>
<keyword evidence="11" id="KW-1185">Reference proteome</keyword>
<dbReference type="InterPro" id="IPR007219">
    <property type="entry name" value="XnlR_reg_dom"/>
</dbReference>
<dbReference type="GO" id="GO:0043565">
    <property type="term" value="F:sequence-specific DNA binding"/>
    <property type="evidence" value="ECO:0007669"/>
    <property type="project" value="TreeGrafter"/>
</dbReference>
<dbReference type="Pfam" id="PF04082">
    <property type="entry name" value="Fungal_trans"/>
    <property type="match status" value="1"/>
</dbReference>
<dbReference type="GO" id="GO:0000981">
    <property type="term" value="F:DNA-binding transcription factor activity, RNA polymerase II-specific"/>
    <property type="evidence" value="ECO:0007669"/>
    <property type="project" value="InterPro"/>
</dbReference>
<dbReference type="GO" id="GO:0005634">
    <property type="term" value="C:nucleus"/>
    <property type="evidence" value="ECO:0007669"/>
    <property type="project" value="UniProtKB-SubCell"/>
</dbReference>
<evidence type="ECO:0000313" key="10">
    <source>
        <dbReference type="EMBL" id="KAG0151788.1"/>
    </source>
</evidence>
<dbReference type="PANTHER" id="PTHR47782">
    <property type="entry name" value="ZN(II)2CYS6 TRANSCRIPTION FACTOR (EUROFUNG)-RELATED"/>
    <property type="match status" value="1"/>
</dbReference>
<proteinExistence type="predicted"/>
<dbReference type="PROSITE" id="PS00463">
    <property type="entry name" value="ZN2_CY6_FUNGAL_1"/>
    <property type="match status" value="1"/>
</dbReference>
<dbReference type="SMART" id="SM00066">
    <property type="entry name" value="GAL4"/>
    <property type="match status" value="1"/>
</dbReference>
<feature type="region of interest" description="Disordered" evidence="8">
    <location>
        <begin position="196"/>
        <end position="244"/>
    </location>
</feature>
<feature type="region of interest" description="Disordered" evidence="8">
    <location>
        <begin position="1226"/>
        <end position="1270"/>
    </location>
</feature>
<dbReference type="GO" id="GO:0045944">
    <property type="term" value="P:positive regulation of transcription by RNA polymerase II"/>
    <property type="evidence" value="ECO:0007669"/>
    <property type="project" value="TreeGrafter"/>
</dbReference>
<feature type="compositionally biased region" description="Polar residues" evidence="8">
    <location>
        <begin position="1092"/>
        <end position="1101"/>
    </location>
</feature>
<comment type="subcellular location">
    <subcellularLocation>
        <location evidence="1">Nucleus</location>
    </subcellularLocation>
</comment>
<organism evidence="10 11">
    <name type="scientific">Cronartium quercuum f. sp. fusiforme G11</name>
    <dbReference type="NCBI Taxonomy" id="708437"/>
    <lineage>
        <taxon>Eukaryota</taxon>
        <taxon>Fungi</taxon>
        <taxon>Dikarya</taxon>
        <taxon>Basidiomycota</taxon>
        <taxon>Pucciniomycotina</taxon>
        <taxon>Pucciniomycetes</taxon>
        <taxon>Pucciniales</taxon>
        <taxon>Coleosporiaceae</taxon>
        <taxon>Cronartium</taxon>
    </lineage>
</organism>
<feature type="compositionally biased region" description="Basic residues" evidence="8">
    <location>
        <begin position="1240"/>
        <end position="1251"/>
    </location>
</feature>
<evidence type="ECO:0000256" key="3">
    <source>
        <dbReference type="ARBA" id="ARBA00022833"/>
    </source>
</evidence>
<dbReference type="AlphaFoldDB" id="A0A9P6NWT4"/>
<dbReference type="OrthoDB" id="3364175at2759"/>
<accession>A0A9P6NWT4</accession>
<feature type="compositionally biased region" description="Basic and acidic residues" evidence="8">
    <location>
        <begin position="575"/>
        <end position="585"/>
    </location>
</feature>
<dbReference type="Gene3D" id="4.10.240.10">
    <property type="entry name" value="Zn(2)-C6 fungal-type DNA-binding domain"/>
    <property type="match status" value="1"/>
</dbReference>
<keyword evidence="2" id="KW-0479">Metal-binding</keyword>
<evidence type="ECO:0000256" key="6">
    <source>
        <dbReference type="ARBA" id="ARBA00023163"/>
    </source>
</evidence>
<name>A0A9P6NWT4_9BASI</name>
<dbReference type="SUPFAM" id="SSF57701">
    <property type="entry name" value="Zn2/Cys6 DNA-binding domain"/>
    <property type="match status" value="1"/>
</dbReference>
<comment type="caution">
    <text evidence="10">The sequence shown here is derived from an EMBL/GenBank/DDBJ whole genome shotgun (WGS) entry which is preliminary data.</text>
</comment>
<dbReference type="Pfam" id="PF00172">
    <property type="entry name" value="Zn_clus"/>
    <property type="match status" value="1"/>
</dbReference>
<dbReference type="SMART" id="SM00906">
    <property type="entry name" value="Fungal_trans"/>
    <property type="match status" value="1"/>
</dbReference>
<feature type="compositionally biased region" description="Low complexity" evidence="8">
    <location>
        <begin position="218"/>
        <end position="244"/>
    </location>
</feature>
<keyword evidence="5" id="KW-0238">DNA-binding</keyword>
<feature type="compositionally biased region" description="Polar residues" evidence="8">
    <location>
        <begin position="1062"/>
        <end position="1084"/>
    </location>
</feature>
<dbReference type="GO" id="GO:0008270">
    <property type="term" value="F:zinc ion binding"/>
    <property type="evidence" value="ECO:0007669"/>
    <property type="project" value="InterPro"/>
</dbReference>